<feature type="region of interest" description="Disordered" evidence="4">
    <location>
        <begin position="256"/>
        <end position="301"/>
    </location>
</feature>
<proteinExistence type="predicted"/>
<dbReference type="Proteomes" id="UP000091857">
    <property type="component" value="Chromosome 1"/>
</dbReference>
<evidence type="ECO:0000256" key="2">
    <source>
        <dbReference type="ARBA" id="ARBA00022884"/>
    </source>
</evidence>
<dbReference type="Gene3D" id="3.30.160.20">
    <property type="match status" value="2"/>
</dbReference>
<organism evidence="6 7">
    <name type="scientific">Manihot esculenta</name>
    <name type="common">Cassava</name>
    <name type="synonym">Jatropha manihot</name>
    <dbReference type="NCBI Taxonomy" id="3983"/>
    <lineage>
        <taxon>Eukaryota</taxon>
        <taxon>Viridiplantae</taxon>
        <taxon>Streptophyta</taxon>
        <taxon>Embryophyta</taxon>
        <taxon>Tracheophyta</taxon>
        <taxon>Spermatophyta</taxon>
        <taxon>Magnoliopsida</taxon>
        <taxon>eudicotyledons</taxon>
        <taxon>Gunneridae</taxon>
        <taxon>Pentapetalae</taxon>
        <taxon>rosids</taxon>
        <taxon>fabids</taxon>
        <taxon>Malpighiales</taxon>
        <taxon>Euphorbiaceae</taxon>
        <taxon>Crotonoideae</taxon>
        <taxon>Manihoteae</taxon>
        <taxon>Manihot</taxon>
    </lineage>
</organism>
<keyword evidence="7" id="KW-1185">Reference proteome</keyword>
<dbReference type="GO" id="GO:0004525">
    <property type="term" value="F:ribonuclease III activity"/>
    <property type="evidence" value="ECO:0000318"/>
    <property type="project" value="GO_Central"/>
</dbReference>
<dbReference type="OMA" id="EAKVEFP"/>
<dbReference type="STRING" id="3983.A0A2C9WJZ6"/>
<evidence type="ECO:0000259" key="5">
    <source>
        <dbReference type="PROSITE" id="PS50137"/>
    </source>
</evidence>
<dbReference type="InterPro" id="IPR014720">
    <property type="entry name" value="dsRBD_dom"/>
</dbReference>
<evidence type="ECO:0000256" key="4">
    <source>
        <dbReference type="SAM" id="MobiDB-lite"/>
    </source>
</evidence>
<dbReference type="CDD" id="cd00048">
    <property type="entry name" value="DSRM_SF"/>
    <property type="match status" value="1"/>
</dbReference>
<evidence type="ECO:0000313" key="7">
    <source>
        <dbReference type="Proteomes" id="UP000091857"/>
    </source>
</evidence>
<comment type="caution">
    <text evidence="6">The sequence shown here is derived from an EMBL/GenBank/DDBJ whole genome shotgun (WGS) entry which is preliminary data.</text>
</comment>
<feature type="domain" description="DRBM" evidence="5">
    <location>
        <begin position="87"/>
        <end position="154"/>
    </location>
</feature>
<evidence type="ECO:0000256" key="3">
    <source>
        <dbReference type="PROSITE-ProRule" id="PRU00266"/>
    </source>
</evidence>
<gene>
    <name evidence="6" type="ORF">MANES_01G116100v8</name>
</gene>
<dbReference type="PANTHER" id="PTHR46031">
    <property type="match status" value="1"/>
</dbReference>
<dbReference type="SMART" id="SM00358">
    <property type="entry name" value="DSRM"/>
    <property type="match status" value="2"/>
</dbReference>
<reference evidence="7" key="1">
    <citation type="journal article" date="2016" name="Nat. Biotechnol.">
        <title>Sequencing wild and cultivated cassava and related species reveals extensive interspecific hybridization and genetic diversity.</title>
        <authorList>
            <person name="Bredeson J.V."/>
            <person name="Lyons J.B."/>
            <person name="Prochnik S.E."/>
            <person name="Wu G.A."/>
            <person name="Ha C.M."/>
            <person name="Edsinger-Gonzales E."/>
            <person name="Grimwood J."/>
            <person name="Schmutz J."/>
            <person name="Rabbi I.Y."/>
            <person name="Egesi C."/>
            <person name="Nauluvula P."/>
            <person name="Lebot V."/>
            <person name="Ndunguru J."/>
            <person name="Mkamilo G."/>
            <person name="Bart R.S."/>
            <person name="Setter T.L."/>
            <person name="Gleadow R.M."/>
            <person name="Kulakow P."/>
            <person name="Ferguson M.E."/>
            <person name="Rounsley S."/>
            <person name="Rokhsar D.S."/>
        </authorList>
    </citation>
    <scope>NUCLEOTIDE SEQUENCE [LARGE SCALE GENOMIC DNA]</scope>
    <source>
        <strain evidence="7">cv. AM560-2</strain>
    </source>
</reference>
<dbReference type="EMBL" id="CM004387">
    <property type="protein sequence ID" value="OAY60484.1"/>
    <property type="molecule type" value="Genomic_DNA"/>
</dbReference>
<sequence length="301" mass="33079">MMHKNRLQEYTQRSSLQLPIYSTINEGYQHAPKFRSTVLVDGVQYTSPNTFLHRKEAEQDVARLAFSCIVKKIKDEGCPLVREDTVFCKSILNEFASKMQLQKPTYNTWQPQGLLPVFLSSLIFNGLTYTGEIGRTKKEAEQLAARAVILSLMGSSELGTIISEIVKSKGKLYAALHKLKDSNHTQGGIVPILSEGKEDGAVTVSNNVKSVIPQAVSVMHPPHHEFVIPKLEPVPVPTCEPNELPVAFVRPVIGQSLDAGSSSGKKRKKNKKKANKKVRTESKSAIAAMPLSQASPHPVAS</sequence>
<dbReference type="GO" id="GO:0006396">
    <property type="term" value="P:RNA processing"/>
    <property type="evidence" value="ECO:0000318"/>
    <property type="project" value="GO_Central"/>
</dbReference>
<dbReference type="Pfam" id="PF00035">
    <property type="entry name" value="dsrm"/>
    <property type="match status" value="2"/>
</dbReference>
<name>A0A2C9WJZ6_MANES</name>
<feature type="compositionally biased region" description="Basic residues" evidence="4">
    <location>
        <begin position="264"/>
        <end position="277"/>
    </location>
</feature>
<dbReference type="GO" id="GO:0005634">
    <property type="term" value="C:nucleus"/>
    <property type="evidence" value="ECO:0000318"/>
    <property type="project" value="GO_Central"/>
</dbReference>
<evidence type="ECO:0000256" key="1">
    <source>
        <dbReference type="ARBA" id="ARBA00022737"/>
    </source>
</evidence>
<accession>A0A2C9WJZ6</accession>
<dbReference type="AlphaFoldDB" id="A0A2C9WJZ6"/>
<dbReference type="PROSITE" id="PS50137">
    <property type="entry name" value="DS_RBD"/>
    <property type="match status" value="2"/>
</dbReference>
<keyword evidence="1" id="KW-0677">Repeat</keyword>
<dbReference type="OrthoDB" id="5988181at2759"/>
<evidence type="ECO:0000313" key="6">
    <source>
        <dbReference type="EMBL" id="OAY60484.1"/>
    </source>
</evidence>
<protein>
    <recommendedName>
        <fullName evidence="5">DRBM domain-containing protein</fullName>
    </recommendedName>
</protein>
<dbReference type="PANTHER" id="PTHR46031:SF37">
    <property type="entry name" value="DRBM DOMAIN-CONTAINING PROTEIN"/>
    <property type="match status" value="1"/>
</dbReference>
<dbReference type="GO" id="GO:0003725">
    <property type="term" value="F:double-stranded RNA binding"/>
    <property type="evidence" value="ECO:0000318"/>
    <property type="project" value="GO_Central"/>
</dbReference>
<dbReference type="GO" id="GO:0010468">
    <property type="term" value="P:regulation of gene expression"/>
    <property type="evidence" value="ECO:0000318"/>
    <property type="project" value="GO_Central"/>
</dbReference>
<feature type="domain" description="DRBM" evidence="5">
    <location>
        <begin position="2"/>
        <end position="71"/>
    </location>
</feature>
<dbReference type="Gramene" id="Manes.01G116100.1.v8.1">
    <property type="protein sequence ID" value="Manes.01G116100.1.v8.1.CDS"/>
    <property type="gene ID" value="Manes.01G116100.v8.1"/>
</dbReference>
<keyword evidence="2 3" id="KW-0694">RNA-binding</keyword>
<dbReference type="SUPFAM" id="SSF54768">
    <property type="entry name" value="dsRNA-binding domain-like"/>
    <property type="match status" value="2"/>
</dbReference>